<proteinExistence type="predicted"/>
<dbReference type="Proteomes" id="UP000319817">
    <property type="component" value="Chromosome"/>
</dbReference>
<dbReference type="InterPro" id="IPR001343">
    <property type="entry name" value="Hemolysn_Ca-bd"/>
</dbReference>
<dbReference type="InterPro" id="IPR050557">
    <property type="entry name" value="RTX_toxin/Mannuronan_C5-epim"/>
</dbReference>
<dbReference type="PANTHER" id="PTHR38340:SF1">
    <property type="entry name" value="S-LAYER PROTEIN"/>
    <property type="match status" value="1"/>
</dbReference>
<keyword evidence="4" id="KW-1185">Reference proteome</keyword>
<dbReference type="InterPro" id="IPR011049">
    <property type="entry name" value="Serralysin-like_metalloprot_C"/>
</dbReference>
<evidence type="ECO:0000313" key="3">
    <source>
        <dbReference type="EMBL" id="QDT11900.1"/>
    </source>
</evidence>
<dbReference type="GO" id="GO:0005576">
    <property type="term" value="C:extracellular region"/>
    <property type="evidence" value="ECO:0007669"/>
    <property type="project" value="UniProtKB-SubCell"/>
</dbReference>
<gene>
    <name evidence="3" type="primary">hlyA_2</name>
    <name evidence="3" type="ORF">K239x_39020</name>
</gene>
<dbReference type="PANTHER" id="PTHR38340">
    <property type="entry name" value="S-LAYER PROTEIN"/>
    <property type="match status" value="1"/>
</dbReference>
<reference evidence="3 4" key="1">
    <citation type="submission" date="2019-02" db="EMBL/GenBank/DDBJ databases">
        <title>Deep-cultivation of Planctomycetes and their phenomic and genomic characterization uncovers novel biology.</title>
        <authorList>
            <person name="Wiegand S."/>
            <person name="Jogler M."/>
            <person name="Boedeker C."/>
            <person name="Pinto D."/>
            <person name="Vollmers J."/>
            <person name="Rivas-Marin E."/>
            <person name="Kohn T."/>
            <person name="Peeters S.H."/>
            <person name="Heuer A."/>
            <person name="Rast P."/>
            <person name="Oberbeckmann S."/>
            <person name="Bunk B."/>
            <person name="Jeske O."/>
            <person name="Meyerdierks A."/>
            <person name="Storesund J.E."/>
            <person name="Kallscheuer N."/>
            <person name="Luecker S."/>
            <person name="Lage O.M."/>
            <person name="Pohl T."/>
            <person name="Merkel B.J."/>
            <person name="Hornburger P."/>
            <person name="Mueller R.-W."/>
            <person name="Bruemmer F."/>
            <person name="Labrenz M."/>
            <person name="Spormann A.M."/>
            <person name="Op den Camp H."/>
            <person name="Overmann J."/>
            <person name="Amann R."/>
            <person name="Jetten M.S.M."/>
            <person name="Mascher T."/>
            <person name="Medema M.H."/>
            <person name="Devos D.P."/>
            <person name="Kaster A.-K."/>
            <person name="Ovreas L."/>
            <person name="Rohde M."/>
            <person name="Galperin M.Y."/>
            <person name="Jogler C."/>
        </authorList>
    </citation>
    <scope>NUCLEOTIDE SEQUENCE [LARGE SCALE GENOMIC DNA]</scope>
    <source>
        <strain evidence="3 4">K23_9</strain>
    </source>
</reference>
<keyword evidence="2" id="KW-0964">Secreted</keyword>
<dbReference type="AlphaFoldDB" id="A0A517NXR3"/>
<name>A0A517NXR3_9BACT</name>
<dbReference type="EMBL" id="CP036526">
    <property type="protein sequence ID" value="QDT11900.1"/>
    <property type="molecule type" value="Genomic_DNA"/>
</dbReference>
<dbReference type="Gene3D" id="2.150.10.10">
    <property type="entry name" value="Serralysin-like metalloprotease, C-terminal"/>
    <property type="match status" value="2"/>
</dbReference>
<dbReference type="Pfam" id="PF00353">
    <property type="entry name" value="HemolysinCabind"/>
    <property type="match status" value="2"/>
</dbReference>
<dbReference type="SUPFAM" id="SSF55486">
    <property type="entry name" value="Metalloproteases ('zincins'), catalytic domain"/>
    <property type="match status" value="1"/>
</dbReference>
<dbReference type="PRINTS" id="PR00313">
    <property type="entry name" value="CABNDNGRPT"/>
</dbReference>
<sequence length="485" mass="54042">MSQSIKTTNASDKRTSRRRVNRSLRIQNLAARQLMAADIELIGDTLQINGDDLDDQITVRYVNLPMKNVNPNLSPVIQFQQSQRLQVRVSDSTKNMVQVRHFLPSEVDDLVINTGNGANFVDNQTDLESRIVGGDGPDRLYGGSVNDRIFGGDSRDYLFGRDGDDQINGQDGADYLYGGRGDDLLRGGNQRDRLYGHRGDDRLIGGNHLDYLYGGDDNDALIGGNGPDQLHSGTGDDRFLIGVGDNDTVLDINAVDDVRINFQDTFVSTDVNLASNIGTVTAAPATWNDTDLESVDRSLEMLFDATDNNRLLQKHDGSELDFVRYSTLSDSSGALNTSVLGWNGGDGIIILDNATWQASRLYQTVIHEVGHNFDTTEENAFVDEFLDVGTWTYRKWYQRESALIANGYVQAVDTNYDRWFFKADSADKFAREYGTMNPKEDFATSIAAKIMTDNGWRYNSESPSEVRTRMSARFDVLDDFFASLS</sequence>
<dbReference type="OrthoDB" id="250917at2"/>
<evidence type="ECO:0000313" key="4">
    <source>
        <dbReference type="Proteomes" id="UP000319817"/>
    </source>
</evidence>
<evidence type="ECO:0000256" key="2">
    <source>
        <dbReference type="ARBA" id="ARBA00022525"/>
    </source>
</evidence>
<evidence type="ECO:0000256" key="1">
    <source>
        <dbReference type="ARBA" id="ARBA00004613"/>
    </source>
</evidence>
<dbReference type="GO" id="GO:0005509">
    <property type="term" value="F:calcium ion binding"/>
    <property type="evidence" value="ECO:0007669"/>
    <property type="project" value="InterPro"/>
</dbReference>
<dbReference type="SUPFAM" id="SSF51120">
    <property type="entry name" value="beta-Roll"/>
    <property type="match status" value="2"/>
</dbReference>
<protein>
    <submittedName>
        <fullName evidence="3">Hemolysin, chromosomal</fullName>
    </submittedName>
</protein>
<dbReference type="RefSeq" id="WP_145419661.1">
    <property type="nucleotide sequence ID" value="NZ_CP036526.1"/>
</dbReference>
<organism evidence="3 4">
    <name type="scientific">Stieleria marina</name>
    <dbReference type="NCBI Taxonomy" id="1930275"/>
    <lineage>
        <taxon>Bacteria</taxon>
        <taxon>Pseudomonadati</taxon>
        <taxon>Planctomycetota</taxon>
        <taxon>Planctomycetia</taxon>
        <taxon>Pirellulales</taxon>
        <taxon>Pirellulaceae</taxon>
        <taxon>Stieleria</taxon>
    </lineage>
</organism>
<accession>A0A517NXR3</accession>
<comment type="subcellular location">
    <subcellularLocation>
        <location evidence="1">Secreted</location>
    </subcellularLocation>
</comment>